<evidence type="ECO:0008006" key="3">
    <source>
        <dbReference type="Google" id="ProtNLM"/>
    </source>
</evidence>
<name>A0ABV0CJG0_9NEIS</name>
<organism evidence="1 2">
    <name type="scientific">Chromobacterium indicum</name>
    <dbReference type="NCBI Taxonomy" id="3110228"/>
    <lineage>
        <taxon>Bacteria</taxon>
        <taxon>Pseudomonadati</taxon>
        <taxon>Pseudomonadota</taxon>
        <taxon>Betaproteobacteria</taxon>
        <taxon>Neisseriales</taxon>
        <taxon>Chromobacteriaceae</taxon>
        <taxon>Chromobacterium</taxon>
    </lineage>
</organism>
<proteinExistence type="predicted"/>
<evidence type="ECO:0000313" key="1">
    <source>
        <dbReference type="EMBL" id="MEN7431222.1"/>
    </source>
</evidence>
<dbReference type="PROSITE" id="PS51257">
    <property type="entry name" value="PROKAR_LIPOPROTEIN"/>
    <property type="match status" value="1"/>
</dbReference>
<dbReference type="RefSeq" id="WP_346788560.1">
    <property type="nucleotide sequence ID" value="NZ_JAYFSJ010000007.1"/>
</dbReference>
<dbReference type="Proteomes" id="UP001405405">
    <property type="component" value="Unassembled WGS sequence"/>
</dbReference>
<sequence>MKKLVLLAGLGFAGCSYVPQHAIAQKEVKVYKAPIDGTQDVAFVIPAGEECLFTEEQQNKVYLFKRVECGGQSGWTPDWADFKVRKTEG</sequence>
<protein>
    <recommendedName>
        <fullName evidence="3">Lipoprotein</fullName>
    </recommendedName>
</protein>
<accession>A0ABV0CJG0</accession>
<dbReference type="EMBL" id="JAYFSJ010000007">
    <property type="protein sequence ID" value="MEN7431222.1"/>
    <property type="molecule type" value="Genomic_DNA"/>
</dbReference>
<gene>
    <name evidence="1" type="ORF">VA599_10710</name>
</gene>
<reference evidence="1 2" key="1">
    <citation type="submission" date="2023-12" db="EMBL/GenBank/DDBJ databases">
        <title>Chromobacterium sp. strain TRC.1.1.SA producing antimicrobial pigment.</title>
        <authorList>
            <person name="Verma N."/>
            <person name="Choksket S."/>
            <person name="Pinnaka A.K."/>
            <person name="Korpole S."/>
        </authorList>
    </citation>
    <scope>NUCLEOTIDE SEQUENCE [LARGE SCALE GENOMIC DNA]</scope>
    <source>
        <strain evidence="1 2">TRC1.1.SA</strain>
    </source>
</reference>
<keyword evidence="2" id="KW-1185">Reference proteome</keyword>
<comment type="caution">
    <text evidence="1">The sequence shown here is derived from an EMBL/GenBank/DDBJ whole genome shotgun (WGS) entry which is preliminary data.</text>
</comment>
<evidence type="ECO:0000313" key="2">
    <source>
        <dbReference type="Proteomes" id="UP001405405"/>
    </source>
</evidence>